<evidence type="ECO:0000256" key="11">
    <source>
        <dbReference type="RuleBase" id="RU362068"/>
    </source>
</evidence>
<evidence type="ECO:0000256" key="10">
    <source>
        <dbReference type="ARBA" id="ARBA00048793"/>
    </source>
</evidence>
<dbReference type="SUPFAM" id="SSF48179">
    <property type="entry name" value="6-phosphogluconate dehydrogenase C-terminal domain-like"/>
    <property type="match status" value="1"/>
</dbReference>
<dbReference type="PANTHER" id="PTHR43765:SF2">
    <property type="entry name" value="2-DEHYDROPANTOATE 2-REDUCTASE"/>
    <property type="match status" value="1"/>
</dbReference>
<evidence type="ECO:0000256" key="7">
    <source>
        <dbReference type="ARBA" id="ARBA00022857"/>
    </source>
</evidence>
<dbReference type="InterPro" id="IPR013328">
    <property type="entry name" value="6PGD_dom2"/>
</dbReference>
<dbReference type="InterPro" id="IPR003710">
    <property type="entry name" value="ApbA"/>
</dbReference>
<evidence type="ECO:0000256" key="6">
    <source>
        <dbReference type="ARBA" id="ARBA00022655"/>
    </source>
</evidence>
<keyword evidence="7 11" id="KW-0521">NADP</keyword>
<organism evidence="14 15">
    <name type="scientific">Bacillus selenitireducens (strain ATCC 700615 / DSM 15326 / MLS10)</name>
    <dbReference type="NCBI Taxonomy" id="439292"/>
    <lineage>
        <taxon>Bacteria</taxon>
        <taxon>Bacillati</taxon>
        <taxon>Bacillota</taxon>
        <taxon>Bacilli</taxon>
        <taxon>Bacillales</taxon>
        <taxon>Bacillaceae</taxon>
        <taxon>Salisediminibacterium</taxon>
    </lineage>
</organism>
<sequence length="303" mass="33776">MKILIFGAGAIGLFTAAHCARLGHQTKLITRTPEQSDQIRHLGVSVESQAGSFTKEVEAESAAALTESMTADVDLMINAVKQTSISEWLEQVEPYIDRNTKERVPILFLQNGMGHVEQAIRHGFVRSYPAIVTHGVMKHAPTKVEHTGRGALIVNSELRYLLIDALNDEPDFPVNQTDDVTGYQKKKLIVNAVVNPVTAIYGIRNGKMIENEHVLSVGRSVFEEALPVLGLRMEDWDFVLDVIRKTARNQSSMKVDMDKGRRTEVDAILGFIIEEAQKRGLEVPVTSNLLNKVHQMEKERGVR</sequence>
<dbReference type="GO" id="GO:0008677">
    <property type="term" value="F:2-dehydropantoate 2-reductase activity"/>
    <property type="evidence" value="ECO:0007669"/>
    <property type="project" value="UniProtKB-EC"/>
</dbReference>
<evidence type="ECO:0000259" key="13">
    <source>
        <dbReference type="Pfam" id="PF08546"/>
    </source>
</evidence>
<comment type="catalytic activity">
    <reaction evidence="10 11">
        <text>(R)-pantoate + NADP(+) = 2-dehydropantoate + NADPH + H(+)</text>
        <dbReference type="Rhea" id="RHEA:16233"/>
        <dbReference type="ChEBI" id="CHEBI:11561"/>
        <dbReference type="ChEBI" id="CHEBI:15378"/>
        <dbReference type="ChEBI" id="CHEBI:15980"/>
        <dbReference type="ChEBI" id="CHEBI:57783"/>
        <dbReference type="ChEBI" id="CHEBI:58349"/>
        <dbReference type="EC" id="1.1.1.169"/>
    </reaction>
</comment>
<proteinExistence type="inferred from homology"/>
<dbReference type="NCBIfam" id="TIGR00745">
    <property type="entry name" value="apbA_panE"/>
    <property type="match status" value="1"/>
</dbReference>
<dbReference type="SUPFAM" id="SSF51735">
    <property type="entry name" value="NAD(P)-binding Rossmann-fold domains"/>
    <property type="match status" value="1"/>
</dbReference>
<feature type="domain" description="Ketopantoate reductase N-terminal" evidence="12">
    <location>
        <begin position="3"/>
        <end position="154"/>
    </location>
</feature>
<dbReference type="UniPathway" id="UPA00028">
    <property type="reaction ID" value="UER00004"/>
</dbReference>
<gene>
    <name evidence="14" type="ordered locus">Bsel_1642</name>
</gene>
<keyword evidence="8 11" id="KW-0560">Oxidoreductase</keyword>
<dbReference type="EMBL" id="CP001791">
    <property type="protein sequence ID" value="ADH99151.1"/>
    <property type="molecule type" value="Genomic_DNA"/>
</dbReference>
<name>D6XTL5_BACIE</name>
<dbReference type="RefSeq" id="WP_013172575.1">
    <property type="nucleotide sequence ID" value="NC_014219.1"/>
</dbReference>
<dbReference type="GO" id="GO:0050661">
    <property type="term" value="F:NADP binding"/>
    <property type="evidence" value="ECO:0007669"/>
    <property type="project" value="TreeGrafter"/>
</dbReference>
<dbReference type="GO" id="GO:0015940">
    <property type="term" value="P:pantothenate biosynthetic process"/>
    <property type="evidence" value="ECO:0007669"/>
    <property type="project" value="UniProtKB-UniPathway"/>
</dbReference>
<reference evidence="14" key="1">
    <citation type="submission" date="2009-10" db="EMBL/GenBank/DDBJ databases">
        <title>Complete sequence of Bacillus selenitireducens MLS10.</title>
        <authorList>
            <consortium name="US DOE Joint Genome Institute"/>
            <person name="Lucas S."/>
            <person name="Copeland A."/>
            <person name="Lapidus A."/>
            <person name="Glavina del Rio T."/>
            <person name="Dalin E."/>
            <person name="Tice H."/>
            <person name="Bruce D."/>
            <person name="Goodwin L."/>
            <person name="Pitluck S."/>
            <person name="Sims D."/>
            <person name="Brettin T."/>
            <person name="Detter J.C."/>
            <person name="Han C."/>
            <person name="Larimer F."/>
            <person name="Land M."/>
            <person name="Hauser L."/>
            <person name="Kyrpides N."/>
            <person name="Ovchinnikova G."/>
            <person name="Stolz J."/>
        </authorList>
    </citation>
    <scope>NUCLEOTIDE SEQUENCE [LARGE SCALE GENOMIC DNA]</scope>
    <source>
        <strain evidence="14">MLS10</strain>
    </source>
</reference>
<dbReference type="PANTHER" id="PTHR43765">
    <property type="entry name" value="2-DEHYDROPANTOATE 2-REDUCTASE-RELATED"/>
    <property type="match status" value="1"/>
</dbReference>
<dbReference type="GO" id="GO:0005737">
    <property type="term" value="C:cytoplasm"/>
    <property type="evidence" value="ECO:0007669"/>
    <property type="project" value="TreeGrafter"/>
</dbReference>
<protein>
    <recommendedName>
        <fullName evidence="5 11">2-dehydropantoate 2-reductase</fullName>
        <ecNumber evidence="4 11">1.1.1.169</ecNumber>
    </recommendedName>
    <alternativeName>
        <fullName evidence="9 11">Ketopantoate reductase</fullName>
    </alternativeName>
</protein>
<evidence type="ECO:0000256" key="9">
    <source>
        <dbReference type="ARBA" id="ARBA00032024"/>
    </source>
</evidence>
<dbReference type="Gene3D" id="3.40.50.720">
    <property type="entry name" value="NAD(P)-binding Rossmann-like Domain"/>
    <property type="match status" value="1"/>
</dbReference>
<dbReference type="InterPro" id="IPR013332">
    <property type="entry name" value="KPR_N"/>
</dbReference>
<evidence type="ECO:0000256" key="1">
    <source>
        <dbReference type="ARBA" id="ARBA00002919"/>
    </source>
</evidence>
<evidence type="ECO:0000313" key="14">
    <source>
        <dbReference type="EMBL" id="ADH99151.1"/>
    </source>
</evidence>
<evidence type="ECO:0000256" key="8">
    <source>
        <dbReference type="ARBA" id="ARBA00023002"/>
    </source>
</evidence>
<dbReference type="Pfam" id="PF02558">
    <property type="entry name" value="ApbA"/>
    <property type="match status" value="1"/>
</dbReference>
<evidence type="ECO:0000259" key="12">
    <source>
        <dbReference type="Pfam" id="PF02558"/>
    </source>
</evidence>
<dbReference type="HOGENOM" id="CLU_031468_0_1_9"/>
<dbReference type="InterPro" id="IPR008927">
    <property type="entry name" value="6-PGluconate_DH-like_C_sf"/>
</dbReference>
<dbReference type="Pfam" id="PF08546">
    <property type="entry name" value="ApbA_C"/>
    <property type="match status" value="1"/>
</dbReference>
<comment type="pathway">
    <text evidence="2 11">Cofactor biosynthesis; (R)-pantothenate biosynthesis; (R)-pantoate from 3-methyl-2-oxobutanoate: step 2/2.</text>
</comment>
<dbReference type="Gene3D" id="1.10.1040.10">
    <property type="entry name" value="N-(1-d-carboxylethyl)-l-norvaline Dehydrogenase, domain 2"/>
    <property type="match status" value="1"/>
</dbReference>
<dbReference type="OrthoDB" id="9800163at2"/>
<keyword evidence="15" id="KW-1185">Reference proteome</keyword>
<comment type="function">
    <text evidence="1 11">Catalyzes the NADPH-dependent reduction of ketopantoate into pantoic acid.</text>
</comment>
<evidence type="ECO:0000313" key="15">
    <source>
        <dbReference type="Proteomes" id="UP000000271"/>
    </source>
</evidence>
<evidence type="ECO:0000256" key="4">
    <source>
        <dbReference type="ARBA" id="ARBA00013014"/>
    </source>
</evidence>
<feature type="domain" description="Ketopantoate reductase C-terminal" evidence="13">
    <location>
        <begin position="180"/>
        <end position="297"/>
    </location>
</feature>
<keyword evidence="6 11" id="KW-0566">Pantothenate biosynthesis</keyword>
<evidence type="ECO:0000256" key="5">
    <source>
        <dbReference type="ARBA" id="ARBA00019465"/>
    </source>
</evidence>
<dbReference type="eggNOG" id="COG1893">
    <property type="taxonomic scope" value="Bacteria"/>
</dbReference>
<dbReference type="Proteomes" id="UP000000271">
    <property type="component" value="Chromosome"/>
</dbReference>
<dbReference type="InterPro" id="IPR036291">
    <property type="entry name" value="NAD(P)-bd_dom_sf"/>
</dbReference>
<dbReference type="STRING" id="439292.Bsel_1642"/>
<dbReference type="KEGG" id="bse:Bsel_1642"/>
<evidence type="ECO:0000256" key="2">
    <source>
        <dbReference type="ARBA" id="ARBA00004994"/>
    </source>
</evidence>
<dbReference type="AlphaFoldDB" id="D6XTL5"/>
<dbReference type="EC" id="1.1.1.169" evidence="4 11"/>
<dbReference type="InterPro" id="IPR013752">
    <property type="entry name" value="KPA_reductase"/>
</dbReference>
<comment type="similarity">
    <text evidence="3 11">Belongs to the ketopantoate reductase family.</text>
</comment>
<evidence type="ECO:0000256" key="3">
    <source>
        <dbReference type="ARBA" id="ARBA00007870"/>
    </source>
</evidence>
<dbReference type="InterPro" id="IPR050838">
    <property type="entry name" value="Ketopantoate_reductase"/>
</dbReference>
<accession>D6XTL5</accession>